<keyword evidence="6 12" id="KW-0812">Transmembrane</keyword>
<keyword evidence="4 12" id="KW-0328">Glycosyltransferase</keyword>
<evidence type="ECO:0000313" key="16">
    <source>
        <dbReference type="Proteomes" id="UP000186922"/>
    </source>
</evidence>
<evidence type="ECO:0000256" key="4">
    <source>
        <dbReference type="ARBA" id="ARBA00022676"/>
    </source>
</evidence>
<dbReference type="GO" id="GO:0032580">
    <property type="term" value="C:Golgi cisterna membrane"/>
    <property type="evidence" value="ECO:0007669"/>
    <property type="project" value="UniProtKB-SubCell"/>
</dbReference>
<proteinExistence type="inferred from homology"/>
<name>A0A1D1UV50_RAMVA</name>
<dbReference type="EC" id="2.4.1.-" evidence="12"/>
<feature type="domain" description="Fucosyltransferase C-terminal" evidence="13">
    <location>
        <begin position="85"/>
        <end position="164"/>
    </location>
</feature>
<dbReference type="UniPathway" id="UPA00378"/>
<comment type="pathway">
    <text evidence="2">Protein modification; protein glycosylation.</text>
</comment>
<dbReference type="OrthoDB" id="427096at2759"/>
<evidence type="ECO:0000256" key="7">
    <source>
        <dbReference type="ARBA" id="ARBA00022968"/>
    </source>
</evidence>
<evidence type="ECO:0000256" key="9">
    <source>
        <dbReference type="ARBA" id="ARBA00023034"/>
    </source>
</evidence>
<dbReference type="Proteomes" id="UP000186922">
    <property type="component" value="Unassembled WGS sequence"/>
</dbReference>
<protein>
    <recommendedName>
        <fullName evidence="12">Fucosyltransferase</fullName>
        <ecNumber evidence="12">2.4.1.-</ecNumber>
    </recommendedName>
</protein>
<dbReference type="Pfam" id="PF17039">
    <property type="entry name" value="Glyco_tran_10_N"/>
    <property type="match status" value="1"/>
</dbReference>
<keyword evidence="7" id="KW-0735">Signal-anchor</keyword>
<dbReference type="SUPFAM" id="SSF53756">
    <property type="entry name" value="UDP-Glycosyltransferase/glycogen phosphorylase"/>
    <property type="match status" value="1"/>
</dbReference>
<keyword evidence="8" id="KW-1133">Transmembrane helix</keyword>
<dbReference type="AlphaFoldDB" id="A0A1D1UV50"/>
<sequence>MIFSFHVRDMQWDKLPAYRHSQQYYVFHLSESPPPTGTSLVSWVPSFFNLTFIYRLDSDIVADMYFQHYKPPMWADWSSFEEAWRVKTKLPVVFVSKCITPSTPSITSNCTTNLVLEKLREYIAIDVYEKCGPLKCNPTSHKKKTACNGLVSTYKFFLAFENSVVGIM</sequence>
<dbReference type="EMBL" id="BDGG01000002">
    <property type="protein sequence ID" value="GAU91127.1"/>
    <property type="molecule type" value="Genomic_DNA"/>
</dbReference>
<evidence type="ECO:0000256" key="1">
    <source>
        <dbReference type="ARBA" id="ARBA00004447"/>
    </source>
</evidence>
<organism evidence="15 16">
    <name type="scientific">Ramazzottius varieornatus</name>
    <name type="common">Water bear</name>
    <name type="synonym">Tardigrade</name>
    <dbReference type="NCBI Taxonomy" id="947166"/>
    <lineage>
        <taxon>Eukaryota</taxon>
        <taxon>Metazoa</taxon>
        <taxon>Ecdysozoa</taxon>
        <taxon>Tardigrada</taxon>
        <taxon>Eutardigrada</taxon>
        <taxon>Parachela</taxon>
        <taxon>Hypsibioidea</taxon>
        <taxon>Ramazzottiidae</taxon>
        <taxon>Ramazzottius</taxon>
    </lineage>
</organism>
<evidence type="ECO:0000256" key="5">
    <source>
        <dbReference type="ARBA" id="ARBA00022679"/>
    </source>
</evidence>
<evidence type="ECO:0000259" key="13">
    <source>
        <dbReference type="Pfam" id="PF00852"/>
    </source>
</evidence>
<evidence type="ECO:0000256" key="6">
    <source>
        <dbReference type="ARBA" id="ARBA00022692"/>
    </source>
</evidence>
<evidence type="ECO:0000256" key="10">
    <source>
        <dbReference type="ARBA" id="ARBA00023136"/>
    </source>
</evidence>
<evidence type="ECO:0000256" key="11">
    <source>
        <dbReference type="ARBA" id="ARBA00023180"/>
    </source>
</evidence>
<evidence type="ECO:0000256" key="2">
    <source>
        <dbReference type="ARBA" id="ARBA00004922"/>
    </source>
</evidence>
<dbReference type="InterPro" id="IPR001503">
    <property type="entry name" value="Glyco_trans_10"/>
</dbReference>
<keyword evidence="9 12" id="KW-0333">Golgi apparatus</keyword>
<dbReference type="Gene3D" id="3.40.50.11660">
    <property type="entry name" value="Glycosyl transferase family 10, C-terminal domain"/>
    <property type="match status" value="1"/>
</dbReference>
<evidence type="ECO:0000256" key="8">
    <source>
        <dbReference type="ARBA" id="ARBA00022989"/>
    </source>
</evidence>
<keyword evidence="11" id="KW-0325">Glycoprotein</keyword>
<evidence type="ECO:0000313" key="15">
    <source>
        <dbReference type="EMBL" id="GAU91127.1"/>
    </source>
</evidence>
<evidence type="ECO:0000256" key="12">
    <source>
        <dbReference type="RuleBase" id="RU003832"/>
    </source>
</evidence>
<gene>
    <name evidence="15" type="primary">RvY_03442</name>
    <name evidence="15" type="synonym">RvY_03442.1</name>
    <name evidence="15" type="ORF">RvY_03442-1</name>
</gene>
<accession>A0A1D1UV50</accession>
<dbReference type="Pfam" id="PF00852">
    <property type="entry name" value="Glyco_transf_10"/>
    <property type="match status" value="1"/>
</dbReference>
<comment type="caution">
    <text evidence="15">The sequence shown here is derived from an EMBL/GenBank/DDBJ whole genome shotgun (WGS) entry which is preliminary data.</text>
</comment>
<comment type="subcellular location">
    <subcellularLocation>
        <location evidence="1 12">Golgi apparatus</location>
        <location evidence="1 12">Golgi stack membrane</location>
        <topology evidence="1 12">Single-pass type II membrane protein</topology>
    </subcellularLocation>
</comment>
<dbReference type="GO" id="GO:0008417">
    <property type="term" value="F:fucosyltransferase activity"/>
    <property type="evidence" value="ECO:0007669"/>
    <property type="project" value="InterPro"/>
</dbReference>
<keyword evidence="16" id="KW-1185">Reference proteome</keyword>
<feature type="domain" description="Fucosyltransferase N-terminal" evidence="14">
    <location>
        <begin position="5"/>
        <end position="62"/>
    </location>
</feature>
<keyword evidence="5 12" id="KW-0808">Transferase</keyword>
<keyword evidence="10" id="KW-0472">Membrane</keyword>
<dbReference type="InterPro" id="IPR038577">
    <property type="entry name" value="GT10-like_C_sf"/>
</dbReference>
<evidence type="ECO:0000259" key="14">
    <source>
        <dbReference type="Pfam" id="PF17039"/>
    </source>
</evidence>
<dbReference type="PANTHER" id="PTHR48438:SF1">
    <property type="entry name" value="ALPHA-(1,3)-FUCOSYLTRANSFERASE C-RELATED"/>
    <property type="match status" value="1"/>
</dbReference>
<dbReference type="InterPro" id="IPR055270">
    <property type="entry name" value="Glyco_tran_10_C"/>
</dbReference>
<reference evidence="15 16" key="1">
    <citation type="journal article" date="2016" name="Nat. Commun.">
        <title>Extremotolerant tardigrade genome and improved radiotolerance of human cultured cells by tardigrade-unique protein.</title>
        <authorList>
            <person name="Hashimoto T."/>
            <person name="Horikawa D.D."/>
            <person name="Saito Y."/>
            <person name="Kuwahara H."/>
            <person name="Kozuka-Hata H."/>
            <person name="Shin-I T."/>
            <person name="Minakuchi Y."/>
            <person name="Ohishi K."/>
            <person name="Motoyama A."/>
            <person name="Aizu T."/>
            <person name="Enomoto A."/>
            <person name="Kondo K."/>
            <person name="Tanaka S."/>
            <person name="Hara Y."/>
            <person name="Koshikawa S."/>
            <person name="Sagara H."/>
            <person name="Miura T."/>
            <person name="Yokobori S."/>
            <person name="Miyagawa K."/>
            <person name="Suzuki Y."/>
            <person name="Kubo T."/>
            <person name="Oyama M."/>
            <person name="Kohara Y."/>
            <person name="Fujiyama A."/>
            <person name="Arakawa K."/>
            <person name="Katayama T."/>
            <person name="Toyoda A."/>
            <person name="Kunieda T."/>
        </authorList>
    </citation>
    <scope>NUCLEOTIDE SEQUENCE [LARGE SCALE GENOMIC DNA]</scope>
    <source>
        <strain evidence="15 16">YOKOZUNA-1</strain>
    </source>
</reference>
<dbReference type="PANTHER" id="PTHR48438">
    <property type="entry name" value="ALPHA-(1,3)-FUCOSYLTRANSFERASE C-RELATED"/>
    <property type="match status" value="1"/>
</dbReference>
<comment type="similarity">
    <text evidence="3 12">Belongs to the glycosyltransferase 10 family.</text>
</comment>
<evidence type="ECO:0000256" key="3">
    <source>
        <dbReference type="ARBA" id="ARBA00008919"/>
    </source>
</evidence>
<dbReference type="InterPro" id="IPR031481">
    <property type="entry name" value="Glyco_tran_10_N"/>
</dbReference>